<dbReference type="EMBL" id="CP000916">
    <property type="protein sequence ID" value="ACM23776.1"/>
    <property type="molecule type" value="Genomic_DNA"/>
</dbReference>
<feature type="domain" description="HTH arsR-type" evidence="2">
    <location>
        <begin position="1"/>
        <end position="93"/>
    </location>
</feature>
<evidence type="ECO:0000313" key="4">
    <source>
        <dbReference type="Proteomes" id="UP000000445"/>
    </source>
</evidence>
<dbReference type="STRING" id="309803.CTN_1600"/>
<dbReference type="InterPro" id="IPR036868">
    <property type="entry name" value="TusA-like_sf"/>
</dbReference>
<proteinExistence type="inferred from homology"/>
<organism evidence="3 4">
    <name type="scientific">Thermotoga neapolitana (strain ATCC 49049 / DSM 4359 / NBRC 107923 / NS-E)</name>
    <dbReference type="NCBI Taxonomy" id="309803"/>
    <lineage>
        <taxon>Bacteria</taxon>
        <taxon>Thermotogati</taxon>
        <taxon>Thermotogota</taxon>
        <taxon>Thermotogae</taxon>
        <taxon>Thermotogales</taxon>
        <taxon>Thermotogaceae</taxon>
        <taxon>Thermotoga</taxon>
    </lineage>
</organism>
<dbReference type="HOGENOM" id="CLU_1426470_0_0_0"/>
<dbReference type="InterPro" id="IPR011991">
    <property type="entry name" value="ArsR-like_HTH"/>
</dbReference>
<accession>B9K9Z3</accession>
<dbReference type="PANTHER" id="PTHR33279:SF6">
    <property type="entry name" value="SULFUR CARRIER PROTEIN YEDF-RELATED"/>
    <property type="match status" value="1"/>
</dbReference>
<dbReference type="AlphaFoldDB" id="B9K9Z3"/>
<dbReference type="PANTHER" id="PTHR33279">
    <property type="entry name" value="SULFUR CARRIER PROTEIN YEDF-RELATED"/>
    <property type="match status" value="1"/>
</dbReference>
<gene>
    <name evidence="3" type="ordered locus">CTN_1600</name>
</gene>
<evidence type="ECO:0000259" key="2">
    <source>
        <dbReference type="PROSITE" id="PS50987"/>
    </source>
</evidence>
<dbReference type="Pfam" id="PF01206">
    <property type="entry name" value="TusA"/>
    <property type="match status" value="1"/>
</dbReference>
<dbReference type="InterPro" id="IPR036388">
    <property type="entry name" value="WH-like_DNA-bd_sf"/>
</dbReference>
<evidence type="ECO:0000256" key="1">
    <source>
        <dbReference type="ARBA" id="ARBA00008984"/>
    </source>
</evidence>
<dbReference type="CDD" id="cd00090">
    <property type="entry name" value="HTH_ARSR"/>
    <property type="match status" value="1"/>
</dbReference>
<dbReference type="Gene3D" id="1.10.10.10">
    <property type="entry name" value="Winged helix-like DNA-binding domain superfamily/Winged helix DNA-binding domain"/>
    <property type="match status" value="1"/>
</dbReference>
<dbReference type="Gene3D" id="3.30.110.40">
    <property type="entry name" value="TusA-like domain"/>
    <property type="match status" value="1"/>
</dbReference>
<dbReference type="FunFam" id="3.30.110.40:FF:000004">
    <property type="entry name" value="SirA family protein"/>
    <property type="match status" value="1"/>
</dbReference>
<dbReference type="GO" id="GO:0003700">
    <property type="term" value="F:DNA-binding transcription factor activity"/>
    <property type="evidence" value="ECO:0007669"/>
    <property type="project" value="InterPro"/>
</dbReference>
<dbReference type="RefSeq" id="WP_004080587.1">
    <property type="nucleotide sequence ID" value="NC_011978.1"/>
</dbReference>
<dbReference type="PROSITE" id="PS01148">
    <property type="entry name" value="UPF0033"/>
    <property type="match status" value="1"/>
</dbReference>
<reference evidence="3 4" key="1">
    <citation type="journal article" date="2009" name="Biosci. Biotechnol. Biochem.">
        <title>WeGAS: a web-based microbial genome annotation system.</title>
        <authorList>
            <person name="Lee D."/>
            <person name="Seo H."/>
            <person name="Park C."/>
            <person name="Park K."/>
        </authorList>
    </citation>
    <scope>NUCLEOTIDE SEQUENCE [LARGE SCALE GENOMIC DNA]</scope>
    <source>
        <strain evidence="4">ATCC 49049 / DSM 4359 / NBRC 107923 / NS-E</strain>
    </source>
</reference>
<dbReference type="eggNOG" id="COG0640">
    <property type="taxonomic scope" value="Bacteria"/>
</dbReference>
<dbReference type="InterPro" id="IPR001455">
    <property type="entry name" value="TusA-like"/>
</dbReference>
<dbReference type="SUPFAM" id="SSF46785">
    <property type="entry name" value="Winged helix' DNA-binding domain"/>
    <property type="match status" value="1"/>
</dbReference>
<protein>
    <submittedName>
        <fullName evidence="3">SirA family protein</fullName>
    </submittedName>
</protein>
<name>B9K9Z3_THENN</name>
<dbReference type="SMART" id="SM00418">
    <property type="entry name" value="HTH_ARSR"/>
    <property type="match status" value="1"/>
</dbReference>
<dbReference type="PROSITE" id="PS50987">
    <property type="entry name" value="HTH_ARSR_2"/>
    <property type="match status" value="1"/>
</dbReference>
<dbReference type="SUPFAM" id="SSF64307">
    <property type="entry name" value="SirA-like"/>
    <property type="match status" value="1"/>
</dbReference>
<sequence length="184" mass="20760">MGQRGSVLTLFKTLSNQTRLDILMLLRDSCLTASEVAEKLKINPSTAYRYLNQMVKAGILKVVKTPEGDRYDFSSVQVFRMLEAAVELLHENEKEKKISSIISVEESPGSKKFLDMRGQICPVPEITTRKELEKLQPGETLIVMCDYPLSGERITSFSLREGYEVATEQIGPVTKIYIKKPQSL</sequence>
<keyword evidence="4" id="KW-1185">Reference proteome</keyword>
<evidence type="ECO:0000313" key="3">
    <source>
        <dbReference type="EMBL" id="ACM23776.1"/>
    </source>
</evidence>
<dbReference type="Pfam" id="PF12840">
    <property type="entry name" value="HTH_20"/>
    <property type="match status" value="1"/>
</dbReference>
<dbReference type="KEGG" id="tna:CTN_1600"/>
<dbReference type="InterPro" id="IPR001845">
    <property type="entry name" value="HTH_ArsR_DNA-bd_dom"/>
</dbReference>
<dbReference type="CDD" id="cd00291">
    <property type="entry name" value="SirA_YedF_YeeD"/>
    <property type="match status" value="1"/>
</dbReference>
<comment type="similarity">
    <text evidence="1">Belongs to the sulfur carrier protein TusA family.</text>
</comment>
<dbReference type="InterPro" id="IPR036390">
    <property type="entry name" value="WH_DNA-bd_sf"/>
</dbReference>
<dbReference type="eggNOG" id="COG0425">
    <property type="taxonomic scope" value="Bacteria"/>
</dbReference>
<dbReference type="Proteomes" id="UP000000445">
    <property type="component" value="Chromosome"/>
</dbReference>